<protein>
    <recommendedName>
        <fullName evidence="2">Temptin Cys/Cys disulfide domain-containing protein</fullName>
    </recommendedName>
</protein>
<feature type="compositionally biased region" description="Polar residues" evidence="1">
    <location>
        <begin position="41"/>
        <end position="68"/>
    </location>
</feature>
<dbReference type="Pfam" id="PF24784">
    <property type="entry name" value="Temptin_C"/>
    <property type="match status" value="1"/>
</dbReference>
<reference evidence="3 4" key="1">
    <citation type="submission" date="2020-06" db="EMBL/GenBank/DDBJ databases">
        <authorList>
            <person name="Li R."/>
            <person name="Bekaert M."/>
        </authorList>
    </citation>
    <scope>NUCLEOTIDE SEQUENCE [LARGE SCALE GENOMIC DNA]</scope>
    <source>
        <strain evidence="4">wild</strain>
    </source>
</reference>
<accession>A0A6J8EWT7</accession>
<organism evidence="3 4">
    <name type="scientific">Mytilus coruscus</name>
    <name type="common">Sea mussel</name>
    <dbReference type="NCBI Taxonomy" id="42192"/>
    <lineage>
        <taxon>Eukaryota</taxon>
        <taxon>Metazoa</taxon>
        <taxon>Spiralia</taxon>
        <taxon>Lophotrochozoa</taxon>
        <taxon>Mollusca</taxon>
        <taxon>Bivalvia</taxon>
        <taxon>Autobranchia</taxon>
        <taxon>Pteriomorphia</taxon>
        <taxon>Mytilida</taxon>
        <taxon>Mytiloidea</taxon>
        <taxon>Mytilidae</taxon>
        <taxon>Mytilinae</taxon>
        <taxon>Mytilus</taxon>
    </lineage>
</organism>
<dbReference type="OrthoDB" id="6091699at2759"/>
<evidence type="ECO:0000313" key="3">
    <source>
        <dbReference type="EMBL" id="CAC5423631.1"/>
    </source>
</evidence>
<sequence>MDSENDGLSNGEELGDPDCMWNPRHQPKRTENISLPAKTPIQPQIQANEATQENPNPTLPSSTRTRNPSGKHKVGINNKWLKQYSWLYFDKDFSEDGTLVDVMLCKICNKHQSHGSNDSQTWSTVGYKLLSKDKIQIHQDSEQHKYAITLDMAHTVDDMASNISTGAQKAVKDALKVLFFILCHHLPLDLFGSTVDLCIDVGATDLSKLRLAKNATYSSWDTVHELLEILSSKVQLLLYDMKASPCYATMVDALYKYYKYSCCNTDRHKEIQKAFDQAPLAIKLAKHHRWLSHDQAISSIARSYRSLVVHLESAEIRNDPVRHGLLKNLKDPAMLKAVLLLADVLPNICSLSLVFQKRDVHLGNIKTSVEKTVNLLTTKKTQNGPWLQKEEHLRSTCNITDPPPVDFDTKVRECFLNGLIENITVRFKDADTIDQLAILDLTGTDNIETMYETDKSNLRNDKNDGEIPSRTPKFAVNGEFINNEKIDAPFYHDSIGHGDDIKRSLAGSGRSGLKQTTYRIENVIKALNDVTSAILIIIHVRINNIKVKEESSEDIFPRYVEMVNKAVADKGEVMENVYSNSIRLSIYQGTGVLAGNLRKTMFPHRQSEIKREIQTGYTQDSTNYRGRTNYNNNHRYRRTGYNKSHQYKSADTRRSLYYNNWYTHDTSRELSH</sequence>
<feature type="domain" description="Temptin Cys/Cys disulfide" evidence="2">
    <location>
        <begin position="1"/>
        <end position="37"/>
    </location>
</feature>
<proteinExistence type="predicted"/>
<feature type="region of interest" description="Disordered" evidence="1">
    <location>
        <begin position="1"/>
        <end position="74"/>
    </location>
</feature>
<dbReference type="AlphaFoldDB" id="A0A6J8EWT7"/>
<feature type="region of interest" description="Disordered" evidence="1">
    <location>
        <begin position="612"/>
        <end position="648"/>
    </location>
</feature>
<dbReference type="EMBL" id="CACVKT020009831">
    <property type="protein sequence ID" value="CAC5423631.1"/>
    <property type="molecule type" value="Genomic_DNA"/>
</dbReference>
<evidence type="ECO:0000313" key="4">
    <source>
        <dbReference type="Proteomes" id="UP000507470"/>
    </source>
</evidence>
<dbReference type="PANTHER" id="PTHR46880:SF5">
    <property type="entry name" value="DUF4371 DOMAIN-CONTAINING PROTEIN"/>
    <property type="match status" value="1"/>
</dbReference>
<gene>
    <name evidence="3" type="ORF">MCOR_55610</name>
</gene>
<dbReference type="PANTHER" id="PTHR46880">
    <property type="entry name" value="RAS-ASSOCIATING DOMAIN-CONTAINING PROTEIN"/>
    <property type="match status" value="1"/>
</dbReference>
<evidence type="ECO:0000259" key="2">
    <source>
        <dbReference type="Pfam" id="PF24784"/>
    </source>
</evidence>
<dbReference type="InterPro" id="IPR057626">
    <property type="entry name" value="S-S_Temptin"/>
</dbReference>
<keyword evidence="4" id="KW-1185">Reference proteome</keyword>
<dbReference type="Proteomes" id="UP000507470">
    <property type="component" value="Unassembled WGS sequence"/>
</dbReference>
<name>A0A6J8EWT7_MYTCO</name>
<evidence type="ECO:0000256" key="1">
    <source>
        <dbReference type="SAM" id="MobiDB-lite"/>
    </source>
</evidence>
<feature type="compositionally biased region" description="Low complexity" evidence="1">
    <location>
        <begin position="622"/>
        <end position="633"/>
    </location>
</feature>